<dbReference type="Gene3D" id="3.90.1150.10">
    <property type="entry name" value="Aspartate Aminotransferase, domain 1"/>
    <property type="match status" value="1"/>
</dbReference>
<dbReference type="Pfam" id="PF01053">
    <property type="entry name" value="Cys_Met_Meta_PP"/>
    <property type="match status" value="1"/>
</dbReference>
<proteinExistence type="inferred from homology"/>
<evidence type="ECO:0000256" key="2">
    <source>
        <dbReference type="ARBA" id="ARBA00022898"/>
    </source>
</evidence>
<dbReference type="GO" id="GO:0030170">
    <property type="term" value="F:pyridoxal phosphate binding"/>
    <property type="evidence" value="ECO:0007669"/>
    <property type="project" value="InterPro"/>
</dbReference>
<dbReference type="InterPro" id="IPR015421">
    <property type="entry name" value="PyrdxlP-dep_Trfase_major"/>
</dbReference>
<dbReference type="PANTHER" id="PTHR42699">
    <property type="match status" value="1"/>
</dbReference>
<evidence type="ECO:0000256" key="3">
    <source>
        <dbReference type="RuleBase" id="RU362118"/>
    </source>
</evidence>
<keyword evidence="5" id="KW-1185">Reference proteome</keyword>
<comment type="caution">
    <text evidence="4">The sequence shown here is derived from an EMBL/GenBank/DDBJ whole genome shotgun (WGS) entry which is preliminary data.</text>
</comment>
<dbReference type="GO" id="GO:0019346">
    <property type="term" value="P:transsulfuration"/>
    <property type="evidence" value="ECO:0007669"/>
    <property type="project" value="InterPro"/>
</dbReference>
<evidence type="ECO:0000313" key="5">
    <source>
        <dbReference type="Proteomes" id="UP000573603"/>
    </source>
</evidence>
<evidence type="ECO:0008006" key="6">
    <source>
        <dbReference type="Google" id="ProtNLM"/>
    </source>
</evidence>
<keyword evidence="2 3" id="KW-0663">Pyridoxal phosphate</keyword>
<dbReference type="Proteomes" id="UP000573603">
    <property type="component" value="Unassembled WGS sequence"/>
</dbReference>
<dbReference type="SUPFAM" id="SSF53383">
    <property type="entry name" value="PLP-dependent transferases"/>
    <property type="match status" value="1"/>
</dbReference>
<organism evidence="4 5">
    <name type="scientific">Fusarium anthophilum</name>
    <dbReference type="NCBI Taxonomy" id="48485"/>
    <lineage>
        <taxon>Eukaryota</taxon>
        <taxon>Fungi</taxon>
        <taxon>Dikarya</taxon>
        <taxon>Ascomycota</taxon>
        <taxon>Pezizomycotina</taxon>
        <taxon>Sordariomycetes</taxon>
        <taxon>Hypocreomycetidae</taxon>
        <taxon>Hypocreales</taxon>
        <taxon>Nectriaceae</taxon>
        <taxon>Fusarium</taxon>
        <taxon>Fusarium fujikuroi species complex</taxon>
    </lineage>
</organism>
<gene>
    <name evidence="4" type="ORF">FANTH_971</name>
</gene>
<dbReference type="InterPro" id="IPR051750">
    <property type="entry name" value="Trans-sulfuration_enzymes"/>
</dbReference>
<evidence type="ECO:0000256" key="1">
    <source>
        <dbReference type="ARBA" id="ARBA00001933"/>
    </source>
</evidence>
<comment type="cofactor">
    <cofactor evidence="1 3">
        <name>pyridoxal 5'-phosphate</name>
        <dbReference type="ChEBI" id="CHEBI:597326"/>
    </cofactor>
</comment>
<dbReference type="InterPro" id="IPR015424">
    <property type="entry name" value="PyrdxlP-dep_Trfase"/>
</dbReference>
<evidence type="ECO:0000313" key="4">
    <source>
        <dbReference type="EMBL" id="KAF5254239.1"/>
    </source>
</evidence>
<dbReference type="InterPro" id="IPR015422">
    <property type="entry name" value="PyrdxlP-dep_Trfase_small"/>
</dbReference>
<dbReference type="Gene3D" id="3.40.640.10">
    <property type="entry name" value="Type I PLP-dependent aspartate aminotransferase-like (Major domain)"/>
    <property type="match status" value="1"/>
</dbReference>
<reference evidence="4 5" key="1">
    <citation type="journal article" date="2020" name="BMC Genomics">
        <title>Correction to: Identification and distribution of gene clusters required for synthesis of sphingolipid metabolism inhibitors in diverse species of the filamentous fungus Fusarium.</title>
        <authorList>
            <person name="Kim H.S."/>
            <person name="Lohmar J.M."/>
            <person name="Busman M."/>
            <person name="Brown D.W."/>
            <person name="Naumann T.A."/>
            <person name="Divon H.H."/>
            <person name="Lysoe E."/>
            <person name="Uhlig S."/>
            <person name="Proctor R.H."/>
        </authorList>
    </citation>
    <scope>NUCLEOTIDE SEQUENCE [LARGE SCALE GENOMIC DNA]</scope>
    <source>
        <strain evidence="4 5">NRRL 25214</strain>
    </source>
</reference>
<dbReference type="EMBL" id="JABEVY010000025">
    <property type="protein sequence ID" value="KAF5254239.1"/>
    <property type="molecule type" value="Genomic_DNA"/>
</dbReference>
<dbReference type="AlphaFoldDB" id="A0A8H5EBJ9"/>
<name>A0A8H5EBJ9_9HYPO</name>
<comment type="similarity">
    <text evidence="3">Belongs to the trans-sulfuration enzymes family.</text>
</comment>
<protein>
    <recommendedName>
        <fullName evidence="6">Cystathionine gamma-synthase</fullName>
    </recommendedName>
</protein>
<dbReference type="PANTHER" id="PTHR42699:SF1">
    <property type="entry name" value="CYSTATHIONINE GAMMA-SYNTHASE-RELATED"/>
    <property type="match status" value="1"/>
</dbReference>
<sequence length="577" mass="63463">MVVLKTQSEFGHAPPPQAPYSVITNLPGWDVARAIREGDPAPMKKLVHIYPRFMPTQYSAQLGHEIAKRLGHTDKAALVYLNPAIWPYVLHHVTHENRGDKRLTIQDVLLKCVDIAGHRLYIVLVSPAAVPAVMLTWQNPGLGISIRGAEDLLKSIDTIREVPFEAEKGPIPSPTWTPESEAHGNLRTRIVDLLHRAPIDADKVKCTPSDVFLYPTGMAAIFHSSSLLAKHRPGTIVVLGIIFHNTYHHLIEECPQGLKHFGKVDKQGLSAFEDWLKHEKEEGRPVSHAFVEVPGNPTLETVDTKRLKELVSASHIALPYPPAGELAADIPQSEEYGFFLIVDDTISGFANVDVLSSSDVLLSSLTKSFSGYANVMGGSIVLNPTSPHYHNLRVLFKESHHNELFASDAKVLLSNSKDLLDRTKILNRNALAMANFLSRASSAPDSPVVNVQHPSQLGSKSNYDAILRRATPELPEPGYGCLLTVEFSTVEAATAFYDRAGFYPSPHLGGHVTIMFAYNMVVFGKQPDEKAYMHELGVREASVRISAGLENEQDLIDTLRDALEVATKVMKGAQTGH</sequence>
<accession>A0A8H5EBJ9</accession>
<dbReference type="GO" id="GO:0003962">
    <property type="term" value="F:cystathionine gamma-synthase activity"/>
    <property type="evidence" value="ECO:0007669"/>
    <property type="project" value="TreeGrafter"/>
</dbReference>
<dbReference type="InterPro" id="IPR000277">
    <property type="entry name" value="Cys/Met-Metab_PyrdxlP-dep_enz"/>
</dbReference>